<gene>
    <name evidence="1" type="ORF">NPE20_10080</name>
</gene>
<proteinExistence type="predicted"/>
<dbReference type="Proteomes" id="UP001204376">
    <property type="component" value="Unassembled WGS sequence"/>
</dbReference>
<dbReference type="RefSeq" id="WP_256538485.1">
    <property type="nucleotide sequence ID" value="NZ_JANHOH010000001.1"/>
</dbReference>
<organism evidence="1 2">
    <name type="scientific">Mucilaginibacter aquariorum</name>
    <dbReference type="NCBI Taxonomy" id="2967225"/>
    <lineage>
        <taxon>Bacteria</taxon>
        <taxon>Pseudomonadati</taxon>
        <taxon>Bacteroidota</taxon>
        <taxon>Sphingobacteriia</taxon>
        <taxon>Sphingobacteriales</taxon>
        <taxon>Sphingobacteriaceae</taxon>
        <taxon>Mucilaginibacter</taxon>
    </lineage>
</organism>
<dbReference type="EMBL" id="JANHOH010000001">
    <property type="protein sequence ID" value="MCQ6958308.1"/>
    <property type="molecule type" value="Genomic_DNA"/>
</dbReference>
<reference evidence="1 2" key="1">
    <citation type="submission" date="2022-07" db="EMBL/GenBank/DDBJ databases">
        <title>Mucilaginibacter sp. JC4.</title>
        <authorList>
            <person name="Le V."/>
            <person name="Ko S.-R."/>
            <person name="Ahn C.-Y."/>
            <person name="Oh H.-M."/>
        </authorList>
    </citation>
    <scope>NUCLEOTIDE SEQUENCE [LARGE SCALE GENOMIC DNA]</scope>
    <source>
        <strain evidence="1 2">JC4</strain>
    </source>
</reference>
<protein>
    <submittedName>
        <fullName evidence="1">Uncharacterized protein</fullName>
    </submittedName>
</protein>
<accession>A0ABT1T137</accession>
<comment type="caution">
    <text evidence="1">The sequence shown here is derived from an EMBL/GenBank/DDBJ whole genome shotgun (WGS) entry which is preliminary data.</text>
</comment>
<name>A0ABT1T137_9SPHI</name>
<evidence type="ECO:0000313" key="2">
    <source>
        <dbReference type="Proteomes" id="UP001204376"/>
    </source>
</evidence>
<evidence type="ECO:0000313" key="1">
    <source>
        <dbReference type="EMBL" id="MCQ6958308.1"/>
    </source>
</evidence>
<keyword evidence="2" id="KW-1185">Reference proteome</keyword>
<sequence>MKPENRVLLAFKNWEVKKSQLLPLLKAGTTDERILLKLQLEHLQQAGHRLREVIRPDEKPFMALLDSHIKRLQKQLYPNMIQRVLFRLKDYLFDAPAYLNRRRHQHAANMTNLKDLLRGRGLGSVAGELERHIDPDSSQLKLPLNCQLSSDKQLKFELHFGKDVYGDFQLKQLNGSLHQNGQTSRKYEFEIAEWPGLKANQALSLLEGRALKQPFKDILGQDSYRWVELGNDGVKHYATDHPFDVSSALKTMPNITRNRDELIRYLENGQQVPTHWKHDGHFQSIHVQADPGNNTLKIFDAKLRPVTAEQLNKIAQQQAKKSQVIALSPRKSLKNGQRIH</sequence>